<proteinExistence type="predicted"/>
<dbReference type="Gene3D" id="3.40.50.150">
    <property type="entry name" value="Vaccinia Virus protein VP39"/>
    <property type="match status" value="1"/>
</dbReference>
<keyword evidence="3" id="KW-1185">Reference proteome</keyword>
<gene>
    <name evidence="2" type="ORF">ACFFH7_06435</name>
</gene>
<keyword evidence="2" id="KW-0808">Transferase</keyword>
<dbReference type="CDD" id="cd02440">
    <property type="entry name" value="AdoMet_MTases"/>
    <property type="match status" value="1"/>
</dbReference>
<dbReference type="PANTHER" id="PTHR43591:SF110">
    <property type="entry name" value="RHODANESE DOMAIN-CONTAINING PROTEIN"/>
    <property type="match status" value="1"/>
</dbReference>
<dbReference type="SUPFAM" id="SSF53335">
    <property type="entry name" value="S-adenosyl-L-methionine-dependent methyltransferases"/>
    <property type="match status" value="1"/>
</dbReference>
<dbReference type="InterPro" id="IPR041698">
    <property type="entry name" value="Methyltransf_25"/>
</dbReference>
<evidence type="ECO:0000259" key="1">
    <source>
        <dbReference type="Pfam" id="PF13649"/>
    </source>
</evidence>
<evidence type="ECO:0000313" key="3">
    <source>
        <dbReference type="Proteomes" id="UP001589810"/>
    </source>
</evidence>
<dbReference type="GO" id="GO:0061542">
    <property type="term" value="F:3-demethylubiquinol 3-O-methyltransferase activity"/>
    <property type="evidence" value="ECO:0007669"/>
    <property type="project" value="UniProtKB-EC"/>
</dbReference>
<dbReference type="PANTHER" id="PTHR43591">
    <property type="entry name" value="METHYLTRANSFERASE"/>
    <property type="match status" value="1"/>
</dbReference>
<comment type="caution">
    <text evidence="2">The sequence shown here is derived from an EMBL/GenBank/DDBJ whole genome shotgun (WGS) entry which is preliminary data.</text>
</comment>
<reference evidence="2 3" key="1">
    <citation type="submission" date="2024-09" db="EMBL/GenBank/DDBJ databases">
        <authorList>
            <person name="Sun Q."/>
            <person name="Mori K."/>
        </authorList>
    </citation>
    <scope>NUCLEOTIDE SEQUENCE [LARGE SCALE GENOMIC DNA]</scope>
    <source>
        <strain evidence="2 3">TBRC 1432</strain>
    </source>
</reference>
<keyword evidence="2" id="KW-0489">Methyltransferase</keyword>
<dbReference type="EC" id="2.1.1.64" evidence="2"/>
<sequence length="265" mass="27968">MDIVEHYTASREELRLSRTPHGRLEFLRTQELIRRHLPAPTTVLDVGGGTGIHAEWLAADGHTVHVIDVVPTHVQAAAQLPGVTASVGDARQLSTPDSSVDVVLLLGPLYHLVSPADRAQALAEARRILRPGGLLIAAAISRYLTLMETGSAGTLHPGLADSLSAVMASGRYDGHAGFLPTHWHTASELHDELTAAGLPDVEVYGIEGPTWTALDAAGIDSFDTLAPAALAAARLVEQDPLLINASAHFLAVATSNTGGTHRDDR</sequence>
<dbReference type="EMBL" id="JBHLUD010000001">
    <property type="protein sequence ID" value="MFC0541111.1"/>
    <property type="molecule type" value="Genomic_DNA"/>
</dbReference>
<organism evidence="2 3">
    <name type="scientific">Kutzneria chonburiensis</name>
    <dbReference type="NCBI Taxonomy" id="1483604"/>
    <lineage>
        <taxon>Bacteria</taxon>
        <taxon>Bacillati</taxon>
        <taxon>Actinomycetota</taxon>
        <taxon>Actinomycetes</taxon>
        <taxon>Pseudonocardiales</taxon>
        <taxon>Pseudonocardiaceae</taxon>
        <taxon>Kutzneria</taxon>
    </lineage>
</organism>
<dbReference type="GO" id="GO:0032259">
    <property type="term" value="P:methylation"/>
    <property type="evidence" value="ECO:0007669"/>
    <property type="project" value="UniProtKB-KW"/>
</dbReference>
<dbReference type="EC" id="2.1.1.222" evidence="2"/>
<dbReference type="Proteomes" id="UP001589810">
    <property type="component" value="Unassembled WGS sequence"/>
</dbReference>
<dbReference type="RefSeq" id="WP_273939947.1">
    <property type="nucleotide sequence ID" value="NZ_CP097263.1"/>
</dbReference>
<dbReference type="Pfam" id="PF13649">
    <property type="entry name" value="Methyltransf_25"/>
    <property type="match status" value="1"/>
</dbReference>
<dbReference type="GO" id="GO:0102208">
    <property type="term" value="F:2-polyprenyl-6-hydroxyphenol methylase activity"/>
    <property type="evidence" value="ECO:0007669"/>
    <property type="project" value="UniProtKB-EC"/>
</dbReference>
<name>A0ABV6MMI6_9PSEU</name>
<feature type="domain" description="Methyltransferase" evidence="1">
    <location>
        <begin position="43"/>
        <end position="133"/>
    </location>
</feature>
<protein>
    <submittedName>
        <fullName evidence="2">Class I SAM-dependent methyltransferase</fullName>
        <ecNumber evidence="2">2.1.1.222</ecNumber>
        <ecNumber evidence="2">2.1.1.64</ecNumber>
    </submittedName>
</protein>
<evidence type="ECO:0000313" key="2">
    <source>
        <dbReference type="EMBL" id="MFC0541111.1"/>
    </source>
</evidence>
<accession>A0ABV6MMI6</accession>
<dbReference type="InterPro" id="IPR029063">
    <property type="entry name" value="SAM-dependent_MTases_sf"/>
</dbReference>